<keyword evidence="6" id="KW-1185">Reference proteome</keyword>
<evidence type="ECO:0000313" key="5">
    <source>
        <dbReference type="EMBL" id="PYF09007.1"/>
    </source>
</evidence>
<name>A0A318TZ78_9BACL</name>
<keyword evidence="5" id="KW-0067">ATP-binding</keyword>
<dbReference type="InterPro" id="IPR006343">
    <property type="entry name" value="DnaB/C_C"/>
</dbReference>
<dbReference type="OrthoDB" id="2082007at2"/>
<dbReference type="Pfam" id="PF25888">
    <property type="entry name" value="WHD_DnaB"/>
    <property type="match status" value="1"/>
</dbReference>
<keyword evidence="5" id="KW-0378">Hydrolase</keyword>
<dbReference type="EMBL" id="QJTJ01000001">
    <property type="protein sequence ID" value="PYF09007.1"/>
    <property type="molecule type" value="Genomic_DNA"/>
</dbReference>
<feature type="compositionally biased region" description="Basic and acidic residues" evidence="2">
    <location>
        <begin position="413"/>
        <end position="450"/>
    </location>
</feature>
<dbReference type="GO" id="GO:0004386">
    <property type="term" value="F:helicase activity"/>
    <property type="evidence" value="ECO:0007669"/>
    <property type="project" value="UniProtKB-KW"/>
</dbReference>
<feature type="region of interest" description="Disordered" evidence="2">
    <location>
        <begin position="384"/>
        <end position="461"/>
    </location>
</feature>
<comment type="similarity">
    <text evidence="1">Belongs to the DnaB/DnaD family.</text>
</comment>
<comment type="caution">
    <text evidence="5">The sequence shown here is derived from an EMBL/GenBank/DDBJ whole genome shotgun (WGS) entry which is preliminary data.</text>
</comment>
<evidence type="ECO:0000259" key="4">
    <source>
        <dbReference type="Pfam" id="PF25888"/>
    </source>
</evidence>
<dbReference type="Proteomes" id="UP000247416">
    <property type="component" value="Unassembled WGS sequence"/>
</dbReference>
<feature type="compositionally biased region" description="Polar residues" evidence="2">
    <location>
        <begin position="396"/>
        <end position="412"/>
    </location>
</feature>
<dbReference type="InterPro" id="IPR058660">
    <property type="entry name" value="WHD_DnaB"/>
</dbReference>
<keyword evidence="5" id="KW-0547">Nucleotide-binding</keyword>
<reference evidence="5 6" key="1">
    <citation type="submission" date="2018-06" db="EMBL/GenBank/DDBJ databases">
        <title>Genomic Encyclopedia of Archaeal and Bacterial Type Strains, Phase II (KMG-II): from individual species to whole genera.</title>
        <authorList>
            <person name="Goeker M."/>
        </authorList>
    </citation>
    <scope>NUCLEOTIDE SEQUENCE [LARGE SCALE GENOMIC DNA]</scope>
    <source>
        <strain evidence="5 6">KACC 16626</strain>
    </source>
</reference>
<accession>A0A318TZ78</accession>
<organism evidence="5 6">
    <name type="scientific">Ureibacillus chungkukjangi</name>
    <dbReference type="NCBI Taxonomy" id="1202712"/>
    <lineage>
        <taxon>Bacteria</taxon>
        <taxon>Bacillati</taxon>
        <taxon>Bacillota</taxon>
        <taxon>Bacilli</taxon>
        <taxon>Bacillales</taxon>
        <taxon>Caryophanaceae</taxon>
        <taxon>Ureibacillus</taxon>
    </lineage>
</organism>
<sequence length="461" mass="53679">MVHLYKEVQPTDHFEISLPHFLSTNERQLLTLFYQPLTGPEPISLYLTLWAEGEDLHNTQPMTHYYLMNVLNMPIGKIFEARIALEAIGLLRTWRKDEEDSRRFIYELSRPLDAPAFFQDPLLSMFLFSKIGEQAYRKLRKRFTRAVNKDSFNEVSRSFIDVYKPVHMNVPKDFGEMSVSKKQEYPFYFEQFDFNLLMSGLSENLIPASSITAEVKEVIAKLAFLYHLSPLDMQKVVILALDDNMKISNDRLKKAAADYYKLTVSKDAPKMEKTFIQGESPQIPLKASKEQDLQIYLETTPPLQVLRDINNGKEPLPSSVELAEDLIMKHGMPVGVVNVLLEYVMLTTDMKLPRKYVERIADHWMRKNLTTAKEAMELARTERDQYTKWKNENDNKPQSSKSGGTGYKNQQRQSKEIIPEWFYKRNKQDETKQPDIEKQKSTEERRKKILEALGQSDGEVN</sequence>
<evidence type="ECO:0000259" key="3">
    <source>
        <dbReference type="Pfam" id="PF07261"/>
    </source>
</evidence>
<dbReference type="AlphaFoldDB" id="A0A318TZ78"/>
<proteinExistence type="inferred from homology"/>
<dbReference type="RefSeq" id="WP_107934216.1">
    <property type="nucleotide sequence ID" value="NZ_CP085009.1"/>
</dbReference>
<evidence type="ECO:0000256" key="2">
    <source>
        <dbReference type="SAM" id="MobiDB-lite"/>
    </source>
</evidence>
<gene>
    <name evidence="5" type="ORF">BJ095_101233</name>
</gene>
<feature type="domain" description="DnaB/C C-terminal" evidence="3">
    <location>
        <begin position="311"/>
        <end position="377"/>
    </location>
</feature>
<feature type="compositionally biased region" description="Basic and acidic residues" evidence="2">
    <location>
        <begin position="384"/>
        <end position="395"/>
    </location>
</feature>
<evidence type="ECO:0000313" key="6">
    <source>
        <dbReference type="Proteomes" id="UP000247416"/>
    </source>
</evidence>
<feature type="domain" description="Replicative helicase loading/DNA remodeling protein DnaB N-terminal winged helix" evidence="4">
    <location>
        <begin position="9"/>
        <end position="255"/>
    </location>
</feature>
<keyword evidence="5" id="KW-0347">Helicase</keyword>
<dbReference type="Pfam" id="PF07261">
    <property type="entry name" value="DnaB_2"/>
    <property type="match status" value="1"/>
</dbReference>
<protein>
    <submittedName>
        <fullName evidence="5">Replicative DNA helicase loader DnaB</fullName>
    </submittedName>
</protein>
<evidence type="ECO:0000256" key="1">
    <source>
        <dbReference type="ARBA" id="ARBA00093462"/>
    </source>
</evidence>